<dbReference type="SUPFAM" id="SSF141868">
    <property type="entry name" value="EAL domain-like"/>
    <property type="match status" value="1"/>
</dbReference>
<evidence type="ECO:0000313" key="5">
    <source>
        <dbReference type="Proteomes" id="UP000620262"/>
    </source>
</evidence>
<feature type="compositionally biased region" description="Basic residues" evidence="1">
    <location>
        <begin position="606"/>
        <end position="618"/>
    </location>
</feature>
<dbReference type="PANTHER" id="PTHR33121">
    <property type="entry name" value="CYCLIC DI-GMP PHOSPHODIESTERASE PDEF"/>
    <property type="match status" value="1"/>
</dbReference>
<dbReference type="Pfam" id="PF00563">
    <property type="entry name" value="EAL"/>
    <property type="match status" value="1"/>
</dbReference>
<organism evidence="4 5">
    <name type="scientific">Rhizobium viscosum</name>
    <name type="common">Arthrobacter viscosus</name>
    <dbReference type="NCBI Taxonomy" id="1673"/>
    <lineage>
        <taxon>Bacteria</taxon>
        <taxon>Pseudomonadati</taxon>
        <taxon>Pseudomonadota</taxon>
        <taxon>Alphaproteobacteria</taxon>
        <taxon>Hyphomicrobiales</taxon>
        <taxon>Rhizobiaceae</taxon>
        <taxon>Rhizobium/Agrobacterium group</taxon>
        <taxon>Rhizobium</taxon>
    </lineage>
</organism>
<dbReference type="InterPro" id="IPR043128">
    <property type="entry name" value="Rev_trsase/Diguanyl_cyclase"/>
</dbReference>
<dbReference type="SMART" id="SM00267">
    <property type="entry name" value="GGDEF"/>
    <property type="match status" value="1"/>
</dbReference>
<reference evidence="4 5" key="1">
    <citation type="submission" date="2020-10" db="EMBL/GenBank/DDBJ databases">
        <title>Sequencing the genomes of 1000 actinobacteria strains.</title>
        <authorList>
            <person name="Klenk H.-P."/>
        </authorList>
    </citation>
    <scope>NUCLEOTIDE SEQUENCE [LARGE SCALE GENOMIC DNA]</scope>
    <source>
        <strain evidence="4 5">DSM 7307</strain>
    </source>
</reference>
<dbReference type="EMBL" id="JADBEC010000002">
    <property type="protein sequence ID" value="MBE1507346.1"/>
    <property type="molecule type" value="Genomic_DNA"/>
</dbReference>
<dbReference type="InterPro" id="IPR001633">
    <property type="entry name" value="EAL_dom"/>
</dbReference>
<dbReference type="SMART" id="SM00065">
    <property type="entry name" value="GAF"/>
    <property type="match status" value="1"/>
</dbReference>
<dbReference type="SUPFAM" id="SSF55073">
    <property type="entry name" value="Nucleotide cyclase"/>
    <property type="match status" value="1"/>
</dbReference>
<evidence type="ECO:0000259" key="3">
    <source>
        <dbReference type="PROSITE" id="PS50887"/>
    </source>
</evidence>
<feature type="domain" description="GGDEF" evidence="3">
    <location>
        <begin position="203"/>
        <end position="336"/>
    </location>
</feature>
<feature type="domain" description="EAL" evidence="2">
    <location>
        <begin position="345"/>
        <end position="599"/>
    </location>
</feature>
<dbReference type="PROSITE" id="PS50883">
    <property type="entry name" value="EAL"/>
    <property type="match status" value="1"/>
</dbReference>
<dbReference type="Gene3D" id="3.30.70.270">
    <property type="match status" value="1"/>
</dbReference>
<dbReference type="SUPFAM" id="SSF55781">
    <property type="entry name" value="GAF domain-like"/>
    <property type="match status" value="1"/>
</dbReference>
<evidence type="ECO:0000256" key="1">
    <source>
        <dbReference type="SAM" id="MobiDB-lite"/>
    </source>
</evidence>
<dbReference type="Proteomes" id="UP000620262">
    <property type="component" value="Unassembled WGS sequence"/>
</dbReference>
<dbReference type="Pfam" id="PF13185">
    <property type="entry name" value="GAF_2"/>
    <property type="match status" value="1"/>
</dbReference>
<keyword evidence="5" id="KW-1185">Reference proteome</keyword>
<dbReference type="PANTHER" id="PTHR33121:SF79">
    <property type="entry name" value="CYCLIC DI-GMP PHOSPHODIESTERASE PDED-RELATED"/>
    <property type="match status" value="1"/>
</dbReference>
<dbReference type="InterPro" id="IPR035919">
    <property type="entry name" value="EAL_sf"/>
</dbReference>
<dbReference type="Gene3D" id="3.30.450.40">
    <property type="match status" value="1"/>
</dbReference>
<dbReference type="CDD" id="cd01948">
    <property type="entry name" value="EAL"/>
    <property type="match status" value="1"/>
</dbReference>
<dbReference type="InterPro" id="IPR029787">
    <property type="entry name" value="Nucleotide_cyclase"/>
</dbReference>
<proteinExistence type="predicted"/>
<dbReference type="PROSITE" id="PS50887">
    <property type="entry name" value="GGDEF"/>
    <property type="match status" value="1"/>
</dbReference>
<dbReference type="InterPro" id="IPR003018">
    <property type="entry name" value="GAF"/>
</dbReference>
<accession>A0ABR9IVX9</accession>
<dbReference type="InterPro" id="IPR000160">
    <property type="entry name" value="GGDEF_dom"/>
</dbReference>
<name>A0ABR9IVX9_RHIVS</name>
<dbReference type="InterPro" id="IPR029016">
    <property type="entry name" value="GAF-like_dom_sf"/>
</dbReference>
<evidence type="ECO:0000259" key="2">
    <source>
        <dbReference type="PROSITE" id="PS50883"/>
    </source>
</evidence>
<comment type="caution">
    <text evidence="4">The sequence shown here is derived from an EMBL/GenBank/DDBJ whole genome shotgun (WGS) entry which is preliminary data.</text>
</comment>
<evidence type="ECO:0000313" key="4">
    <source>
        <dbReference type="EMBL" id="MBE1507346.1"/>
    </source>
</evidence>
<dbReference type="SMART" id="SM00052">
    <property type="entry name" value="EAL"/>
    <property type="match status" value="1"/>
</dbReference>
<dbReference type="Pfam" id="PF00990">
    <property type="entry name" value="GGDEF"/>
    <property type="match status" value="1"/>
</dbReference>
<dbReference type="RefSeq" id="WP_192731093.1">
    <property type="nucleotide sequence ID" value="NZ_BAAAVL010000012.1"/>
</dbReference>
<sequence length="618" mass="67742">MRGQLQQEILDLLARGASLEEACDRICEHAERLAAGVLCSIVTVDREGLLHPLAGPTIAKTYSDALDGIPIGPDVGSCGTAAHFRRPIAVTDIFADPLWIPYRPLADILAKEHGVKACWSSPILRSDGRVLGAFGFYYKDNRGPTAEERMIVAECLDLCSLVLEREEVKADNQRLAFFDNLTGFGNRANFLKTLEAAVDGAATPLSVLLVDIDHLGRVNDAFGHATGDRLILDVGRTVARIAMPAATFRVDADEFAILIENCSAAELSAVSAEILRAIEKQTPQRNEHLLRVSVTCGGATFEPNRSPDVPTLLQHANLALHHAKQTARGGFVLYSDDLAGAIANRFRALQTVTSALAEDRIEAYYQPIVSLPTREIVGLEALCRIRMDGGQILSPGAFAEALQDPSIGHLLTDRMLEQVARDIRYWLDLGLTFQYVSVNVSMADFNQGNLGERIKSVFAHHRTPLKHVVLEVTETVYMDEKDGKVAKAIEELRREGLLVALDDFGTGYASLTHLLNFPVDIIKIDKTFIDRMSDGPGAVIVKALLDMSIGLGTRIVAEGVETEDQAERLRRLGCPFVQGYLFGRPVDRDRATETLRPEVPSPAINAKRKRKRPATLMQ</sequence>
<dbReference type="Gene3D" id="3.20.20.450">
    <property type="entry name" value="EAL domain"/>
    <property type="match status" value="1"/>
</dbReference>
<feature type="region of interest" description="Disordered" evidence="1">
    <location>
        <begin position="597"/>
        <end position="618"/>
    </location>
</feature>
<gene>
    <name evidence="4" type="ORF">H4W29_004591</name>
</gene>
<dbReference type="InterPro" id="IPR050706">
    <property type="entry name" value="Cyclic-di-GMP_PDE-like"/>
</dbReference>
<dbReference type="CDD" id="cd01949">
    <property type="entry name" value="GGDEF"/>
    <property type="match status" value="1"/>
</dbReference>
<protein>
    <submittedName>
        <fullName evidence="4">Diguanylate cyclase (GGDEF)-like protein</fullName>
    </submittedName>
</protein>
<dbReference type="NCBIfam" id="TIGR00254">
    <property type="entry name" value="GGDEF"/>
    <property type="match status" value="1"/>
</dbReference>